<evidence type="ECO:0000313" key="3">
    <source>
        <dbReference type="EMBL" id="EFA11403.1"/>
    </source>
</evidence>
<keyword evidence="4" id="KW-1185">Reference proteome</keyword>
<protein>
    <submittedName>
        <fullName evidence="3">Uncharacterized protein</fullName>
    </submittedName>
</protein>
<dbReference type="Proteomes" id="UP000007266">
    <property type="component" value="Linkage group 1"/>
</dbReference>
<dbReference type="EMBL" id="KQ971307">
    <property type="protein sequence ID" value="EFA11403.1"/>
    <property type="molecule type" value="Genomic_DNA"/>
</dbReference>
<dbReference type="HOGENOM" id="CLU_1867754_0_0_1"/>
<keyword evidence="2" id="KW-0732">Signal</keyword>
<feature type="compositionally biased region" description="Low complexity" evidence="1">
    <location>
        <begin position="46"/>
        <end position="67"/>
    </location>
</feature>
<sequence>MRRSRLSFRIMAALAFICSEGAHAILVMSERSVVIIGNYQEQLQQQHQHRQQGLGRSGAPWPGWGPFWGPPDWDPAEAGGPPLEFGGVERLALLDPRSRQPAPAGAPAPVAGPPPGPALFSVTRSVTLQDICKQTQA</sequence>
<reference evidence="3 4" key="1">
    <citation type="journal article" date="2008" name="Nature">
        <title>The genome of the model beetle and pest Tribolium castaneum.</title>
        <authorList>
            <consortium name="Tribolium Genome Sequencing Consortium"/>
            <person name="Richards S."/>
            <person name="Gibbs R.A."/>
            <person name="Weinstock G.M."/>
            <person name="Brown S.J."/>
            <person name="Denell R."/>
            <person name="Beeman R.W."/>
            <person name="Gibbs R."/>
            <person name="Beeman R.W."/>
            <person name="Brown S.J."/>
            <person name="Bucher G."/>
            <person name="Friedrich M."/>
            <person name="Grimmelikhuijzen C.J."/>
            <person name="Klingler M."/>
            <person name="Lorenzen M."/>
            <person name="Richards S."/>
            <person name="Roth S."/>
            <person name="Schroder R."/>
            <person name="Tautz D."/>
            <person name="Zdobnov E.M."/>
            <person name="Muzny D."/>
            <person name="Gibbs R.A."/>
            <person name="Weinstock G.M."/>
            <person name="Attaway T."/>
            <person name="Bell S."/>
            <person name="Buhay C.J."/>
            <person name="Chandrabose M.N."/>
            <person name="Chavez D."/>
            <person name="Clerk-Blankenburg K.P."/>
            <person name="Cree A."/>
            <person name="Dao M."/>
            <person name="Davis C."/>
            <person name="Chacko J."/>
            <person name="Dinh H."/>
            <person name="Dugan-Rocha S."/>
            <person name="Fowler G."/>
            <person name="Garner T.T."/>
            <person name="Garnes J."/>
            <person name="Gnirke A."/>
            <person name="Hawes A."/>
            <person name="Hernandez J."/>
            <person name="Hines S."/>
            <person name="Holder M."/>
            <person name="Hume J."/>
            <person name="Jhangiani S.N."/>
            <person name="Joshi V."/>
            <person name="Khan Z.M."/>
            <person name="Jackson L."/>
            <person name="Kovar C."/>
            <person name="Kowis A."/>
            <person name="Lee S."/>
            <person name="Lewis L.R."/>
            <person name="Margolis J."/>
            <person name="Morgan M."/>
            <person name="Nazareth L.V."/>
            <person name="Nguyen N."/>
            <person name="Okwuonu G."/>
            <person name="Parker D."/>
            <person name="Richards S."/>
            <person name="Ruiz S.J."/>
            <person name="Santibanez J."/>
            <person name="Savard J."/>
            <person name="Scherer S.E."/>
            <person name="Schneider B."/>
            <person name="Sodergren E."/>
            <person name="Tautz D."/>
            <person name="Vattahil S."/>
            <person name="Villasana D."/>
            <person name="White C.S."/>
            <person name="Wright R."/>
            <person name="Park Y."/>
            <person name="Beeman R.W."/>
            <person name="Lord J."/>
            <person name="Oppert B."/>
            <person name="Lorenzen M."/>
            <person name="Brown S."/>
            <person name="Wang L."/>
            <person name="Savard J."/>
            <person name="Tautz D."/>
            <person name="Richards S."/>
            <person name="Weinstock G."/>
            <person name="Gibbs R.A."/>
            <person name="Liu Y."/>
            <person name="Worley K."/>
            <person name="Weinstock G."/>
            <person name="Elsik C.G."/>
            <person name="Reese J.T."/>
            <person name="Elhaik E."/>
            <person name="Landan G."/>
            <person name="Graur D."/>
            <person name="Arensburger P."/>
            <person name="Atkinson P."/>
            <person name="Beeman R.W."/>
            <person name="Beidler J."/>
            <person name="Brown S.J."/>
            <person name="Demuth J.P."/>
            <person name="Drury D.W."/>
            <person name="Du Y.Z."/>
            <person name="Fujiwara H."/>
            <person name="Lorenzen M."/>
            <person name="Maselli V."/>
            <person name="Osanai M."/>
            <person name="Park Y."/>
            <person name="Robertson H.M."/>
            <person name="Tu Z."/>
            <person name="Wang J.J."/>
            <person name="Wang S."/>
            <person name="Richards S."/>
            <person name="Song H."/>
            <person name="Zhang L."/>
            <person name="Sodergren E."/>
            <person name="Werner D."/>
            <person name="Stanke M."/>
            <person name="Morgenstern B."/>
            <person name="Solovyev V."/>
            <person name="Kosarev P."/>
            <person name="Brown G."/>
            <person name="Chen H.C."/>
            <person name="Ermolaeva O."/>
            <person name="Hlavina W."/>
            <person name="Kapustin Y."/>
            <person name="Kiryutin B."/>
            <person name="Kitts P."/>
            <person name="Maglott D."/>
            <person name="Pruitt K."/>
            <person name="Sapojnikov V."/>
            <person name="Souvorov A."/>
            <person name="Mackey A.J."/>
            <person name="Waterhouse R.M."/>
            <person name="Wyder S."/>
            <person name="Zdobnov E.M."/>
            <person name="Zdobnov E.M."/>
            <person name="Wyder S."/>
            <person name="Kriventseva E.V."/>
            <person name="Kadowaki T."/>
            <person name="Bork P."/>
            <person name="Aranda M."/>
            <person name="Bao R."/>
            <person name="Beermann A."/>
            <person name="Berns N."/>
            <person name="Bolognesi R."/>
            <person name="Bonneton F."/>
            <person name="Bopp D."/>
            <person name="Brown S.J."/>
            <person name="Bucher G."/>
            <person name="Butts T."/>
            <person name="Chaumot A."/>
            <person name="Denell R.E."/>
            <person name="Ferrier D.E."/>
            <person name="Friedrich M."/>
            <person name="Gordon C.M."/>
            <person name="Jindra M."/>
            <person name="Klingler M."/>
            <person name="Lan Q."/>
            <person name="Lattorff H.M."/>
            <person name="Laudet V."/>
            <person name="von Levetsow C."/>
            <person name="Liu Z."/>
            <person name="Lutz R."/>
            <person name="Lynch J.A."/>
            <person name="da Fonseca R.N."/>
            <person name="Posnien N."/>
            <person name="Reuter R."/>
            <person name="Roth S."/>
            <person name="Savard J."/>
            <person name="Schinko J.B."/>
            <person name="Schmitt C."/>
            <person name="Schoppmeier M."/>
            <person name="Schroder R."/>
            <person name="Shippy T.D."/>
            <person name="Simonnet F."/>
            <person name="Marques-Souza H."/>
            <person name="Tautz D."/>
            <person name="Tomoyasu Y."/>
            <person name="Trauner J."/>
            <person name="Van der Zee M."/>
            <person name="Vervoort M."/>
            <person name="Wittkopp N."/>
            <person name="Wimmer E.A."/>
            <person name="Yang X."/>
            <person name="Jones A.K."/>
            <person name="Sattelle D.B."/>
            <person name="Ebert P.R."/>
            <person name="Nelson D."/>
            <person name="Scott J.G."/>
            <person name="Beeman R.W."/>
            <person name="Muthukrishnan S."/>
            <person name="Kramer K.J."/>
            <person name="Arakane Y."/>
            <person name="Beeman R.W."/>
            <person name="Zhu Q."/>
            <person name="Hogenkamp D."/>
            <person name="Dixit R."/>
            <person name="Oppert B."/>
            <person name="Jiang H."/>
            <person name="Zou Z."/>
            <person name="Marshall J."/>
            <person name="Elpidina E."/>
            <person name="Vinokurov K."/>
            <person name="Oppert C."/>
            <person name="Zou Z."/>
            <person name="Evans J."/>
            <person name="Lu Z."/>
            <person name="Zhao P."/>
            <person name="Sumathipala N."/>
            <person name="Altincicek B."/>
            <person name="Vilcinskas A."/>
            <person name="Williams M."/>
            <person name="Hultmark D."/>
            <person name="Hetru C."/>
            <person name="Jiang H."/>
            <person name="Grimmelikhuijzen C.J."/>
            <person name="Hauser F."/>
            <person name="Cazzamali G."/>
            <person name="Williamson M."/>
            <person name="Park Y."/>
            <person name="Li B."/>
            <person name="Tanaka Y."/>
            <person name="Predel R."/>
            <person name="Neupert S."/>
            <person name="Schachtner J."/>
            <person name="Verleyen P."/>
            <person name="Raible F."/>
            <person name="Bork P."/>
            <person name="Friedrich M."/>
            <person name="Walden K.K."/>
            <person name="Robertson H.M."/>
            <person name="Angeli S."/>
            <person name="Foret S."/>
            <person name="Bucher G."/>
            <person name="Schuetz S."/>
            <person name="Maleszka R."/>
            <person name="Wimmer E.A."/>
            <person name="Beeman R.W."/>
            <person name="Lorenzen M."/>
            <person name="Tomoyasu Y."/>
            <person name="Miller S.C."/>
            <person name="Grossmann D."/>
            <person name="Bucher G."/>
        </authorList>
    </citation>
    <scope>NUCLEOTIDE SEQUENCE [LARGE SCALE GENOMIC DNA]</scope>
    <source>
        <strain evidence="3 4">Georgia GA2</strain>
    </source>
</reference>
<accession>D6W769</accession>
<feature type="chain" id="PRO_5003088878" evidence="2">
    <location>
        <begin position="25"/>
        <end position="137"/>
    </location>
</feature>
<dbReference type="AlphaFoldDB" id="D6W769"/>
<feature type="compositionally biased region" description="Pro residues" evidence="1">
    <location>
        <begin position="104"/>
        <end position="117"/>
    </location>
</feature>
<name>D6W769_TRICA</name>
<reference evidence="3 4" key="2">
    <citation type="journal article" date="2010" name="Nucleic Acids Res.">
        <title>BeetleBase in 2010: revisions to provide comprehensive genomic information for Tribolium castaneum.</title>
        <authorList>
            <person name="Kim H.S."/>
            <person name="Murphy T."/>
            <person name="Xia J."/>
            <person name="Caragea D."/>
            <person name="Park Y."/>
            <person name="Beeman R.W."/>
            <person name="Lorenzen M.D."/>
            <person name="Butcher S."/>
            <person name="Manak J.R."/>
            <person name="Brown S.J."/>
        </authorList>
    </citation>
    <scope>GENOME REANNOTATION</scope>
    <source>
        <strain evidence="3 4">Georgia GA2</strain>
    </source>
</reference>
<proteinExistence type="predicted"/>
<evidence type="ECO:0000256" key="1">
    <source>
        <dbReference type="SAM" id="MobiDB-lite"/>
    </source>
</evidence>
<feature type="region of interest" description="Disordered" evidence="1">
    <location>
        <begin position="94"/>
        <end position="120"/>
    </location>
</feature>
<dbReference type="InParanoid" id="D6W769"/>
<gene>
    <name evidence="3" type="primary">GLEAN_13577</name>
    <name evidence="3" type="ORF">TcasGA2_TC013577</name>
</gene>
<feature type="region of interest" description="Disordered" evidence="1">
    <location>
        <begin position="46"/>
        <end position="81"/>
    </location>
</feature>
<organism evidence="3 4">
    <name type="scientific">Tribolium castaneum</name>
    <name type="common">Red flour beetle</name>
    <dbReference type="NCBI Taxonomy" id="7070"/>
    <lineage>
        <taxon>Eukaryota</taxon>
        <taxon>Metazoa</taxon>
        <taxon>Ecdysozoa</taxon>
        <taxon>Arthropoda</taxon>
        <taxon>Hexapoda</taxon>
        <taxon>Insecta</taxon>
        <taxon>Pterygota</taxon>
        <taxon>Neoptera</taxon>
        <taxon>Endopterygota</taxon>
        <taxon>Coleoptera</taxon>
        <taxon>Polyphaga</taxon>
        <taxon>Cucujiformia</taxon>
        <taxon>Tenebrionidae</taxon>
        <taxon>Tenebrionidae incertae sedis</taxon>
        <taxon>Tribolium</taxon>
    </lineage>
</organism>
<feature type="signal peptide" evidence="2">
    <location>
        <begin position="1"/>
        <end position="24"/>
    </location>
</feature>
<evidence type="ECO:0000313" key="4">
    <source>
        <dbReference type="Proteomes" id="UP000007266"/>
    </source>
</evidence>
<evidence type="ECO:0000256" key="2">
    <source>
        <dbReference type="SAM" id="SignalP"/>
    </source>
</evidence>